<proteinExistence type="predicted"/>
<dbReference type="RefSeq" id="WP_121145147.1">
    <property type="nucleotide sequence ID" value="NZ_RBWY01000002.1"/>
</dbReference>
<dbReference type="InterPro" id="IPR002178">
    <property type="entry name" value="PTS_EIIA_type-2_dom"/>
</dbReference>
<sequence length="147" mass="16208">MNTLELNQHDITFINQSCSKQQAIKTVAENMIAANLVKTDYVQAMFDRDEQISTFLGNGIAIPHGTTEKRDSVLKTGVHVLFCPQGIVWDDEGNIAYVIIGIAAKANEHLNVLRQLTHAVIAEDTLARIKKVQTPADLLAILQAQND</sequence>
<dbReference type="GO" id="GO:0016301">
    <property type="term" value="F:kinase activity"/>
    <property type="evidence" value="ECO:0007669"/>
    <property type="project" value="UniProtKB-KW"/>
</dbReference>
<keyword evidence="6" id="KW-0418">Kinase</keyword>
<dbReference type="PROSITE" id="PS00372">
    <property type="entry name" value="PTS_EIIA_TYPE_2_HIS"/>
    <property type="match status" value="1"/>
</dbReference>
<dbReference type="GO" id="GO:0009401">
    <property type="term" value="P:phosphoenolpyruvate-dependent sugar phosphotransferase system"/>
    <property type="evidence" value="ECO:0007669"/>
    <property type="project" value="UniProtKB-KW"/>
</dbReference>
<evidence type="ECO:0000313" key="8">
    <source>
        <dbReference type="EMBL" id="RKS86073.1"/>
    </source>
</evidence>
<name>A0A495RF05_9GAMM</name>
<protein>
    <submittedName>
        <fullName evidence="8">Phosphocarrier protein FPr</fullName>
    </submittedName>
</protein>
<dbReference type="AlphaFoldDB" id="A0A495RF05"/>
<evidence type="ECO:0000256" key="3">
    <source>
        <dbReference type="ARBA" id="ARBA00022597"/>
    </source>
</evidence>
<dbReference type="InterPro" id="IPR016152">
    <property type="entry name" value="PTrfase/Anion_transptr"/>
</dbReference>
<dbReference type="Proteomes" id="UP000278542">
    <property type="component" value="Unassembled WGS sequence"/>
</dbReference>
<keyword evidence="2" id="KW-0597">Phosphoprotein</keyword>
<keyword evidence="9" id="KW-1185">Reference proteome</keyword>
<dbReference type="SUPFAM" id="SSF55804">
    <property type="entry name" value="Phoshotransferase/anion transport protein"/>
    <property type="match status" value="1"/>
</dbReference>
<dbReference type="Gene3D" id="3.40.930.10">
    <property type="entry name" value="Mannitol-specific EII, Chain A"/>
    <property type="match status" value="1"/>
</dbReference>
<accession>A0A495RF05</accession>
<dbReference type="PANTHER" id="PTHR30181:SF3">
    <property type="entry name" value="MULTIPHOSPHORYL TRANSFER PROTEIN"/>
    <property type="match status" value="1"/>
</dbReference>
<dbReference type="EMBL" id="RBWY01000002">
    <property type="protein sequence ID" value="RKS86073.1"/>
    <property type="molecule type" value="Genomic_DNA"/>
</dbReference>
<keyword evidence="5" id="KW-0598">Phosphotransferase system</keyword>
<reference evidence="8 9" key="1">
    <citation type="submission" date="2018-10" db="EMBL/GenBank/DDBJ databases">
        <title>Genomic Encyclopedia of Type Strains, Phase IV (KMG-IV): sequencing the most valuable type-strain genomes for metagenomic binning, comparative biology and taxonomic classification.</title>
        <authorList>
            <person name="Goeker M."/>
        </authorList>
    </citation>
    <scope>NUCLEOTIDE SEQUENCE [LARGE SCALE GENOMIC DNA]</scope>
    <source>
        <strain evidence="8 9">DSM 22228</strain>
    </source>
</reference>
<dbReference type="PROSITE" id="PS51094">
    <property type="entry name" value="PTS_EIIA_TYPE_2"/>
    <property type="match status" value="1"/>
</dbReference>
<evidence type="ECO:0000256" key="5">
    <source>
        <dbReference type="ARBA" id="ARBA00022683"/>
    </source>
</evidence>
<keyword evidence="4" id="KW-0808">Transferase</keyword>
<keyword evidence="1" id="KW-0813">Transport</keyword>
<dbReference type="PANTHER" id="PTHR30181">
    <property type="entry name" value="MANNITOL PERMEASE IIC COMPONENT"/>
    <property type="match status" value="1"/>
</dbReference>
<evidence type="ECO:0000256" key="2">
    <source>
        <dbReference type="ARBA" id="ARBA00022553"/>
    </source>
</evidence>
<feature type="domain" description="PTS EIIA type-2" evidence="7">
    <location>
        <begin position="4"/>
        <end position="145"/>
    </location>
</feature>
<evidence type="ECO:0000256" key="6">
    <source>
        <dbReference type="ARBA" id="ARBA00022777"/>
    </source>
</evidence>
<gene>
    <name evidence="8" type="ORF">DES39_1499</name>
</gene>
<evidence type="ECO:0000259" key="7">
    <source>
        <dbReference type="PROSITE" id="PS51094"/>
    </source>
</evidence>
<dbReference type="CDD" id="cd00211">
    <property type="entry name" value="PTS_IIA_fru"/>
    <property type="match status" value="1"/>
</dbReference>
<evidence type="ECO:0000256" key="4">
    <source>
        <dbReference type="ARBA" id="ARBA00022679"/>
    </source>
</evidence>
<dbReference type="InterPro" id="IPR050893">
    <property type="entry name" value="Sugar_PTS"/>
</dbReference>
<comment type="caution">
    <text evidence="8">The sequence shown here is derived from an EMBL/GenBank/DDBJ whole genome shotgun (WGS) entry which is preliminary data.</text>
</comment>
<evidence type="ECO:0000313" key="9">
    <source>
        <dbReference type="Proteomes" id="UP000278542"/>
    </source>
</evidence>
<dbReference type="GO" id="GO:0090563">
    <property type="term" value="F:protein-phosphocysteine-sugar phosphotransferase activity"/>
    <property type="evidence" value="ECO:0007669"/>
    <property type="project" value="TreeGrafter"/>
</dbReference>
<dbReference type="Pfam" id="PF00359">
    <property type="entry name" value="PTS_EIIA_2"/>
    <property type="match status" value="1"/>
</dbReference>
<dbReference type="OrthoDB" id="1640042at2"/>
<organism evidence="8 9">
    <name type="scientific">Orbus hercynius</name>
    <dbReference type="NCBI Taxonomy" id="593135"/>
    <lineage>
        <taxon>Bacteria</taxon>
        <taxon>Pseudomonadati</taxon>
        <taxon>Pseudomonadota</taxon>
        <taxon>Gammaproteobacteria</taxon>
        <taxon>Orbales</taxon>
        <taxon>Orbaceae</taxon>
        <taxon>Orbus</taxon>
    </lineage>
</organism>
<evidence type="ECO:0000256" key="1">
    <source>
        <dbReference type="ARBA" id="ARBA00022448"/>
    </source>
</evidence>
<dbReference type="GO" id="GO:0005886">
    <property type="term" value="C:plasma membrane"/>
    <property type="evidence" value="ECO:0007669"/>
    <property type="project" value="TreeGrafter"/>
</dbReference>
<keyword evidence="3" id="KW-0762">Sugar transport</keyword>